<gene>
    <name evidence="1" type="ORF">M5598_25910</name>
</gene>
<dbReference type="AlphaFoldDB" id="A0A8H9N9L2"/>
<keyword evidence="1" id="KW-0614">Plasmid</keyword>
<evidence type="ECO:0000313" key="1">
    <source>
        <dbReference type="EMBL" id="UYV30447.1"/>
    </source>
</evidence>
<dbReference type="RefSeq" id="WP_258636826.1">
    <property type="nucleotide sequence ID" value="NZ_CP062152.1"/>
</dbReference>
<organism evidence="1 2">
    <name type="scientific">Vibrio parahaemolyticus</name>
    <dbReference type="NCBI Taxonomy" id="670"/>
    <lineage>
        <taxon>Bacteria</taxon>
        <taxon>Pseudomonadati</taxon>
        <taxon>Pseudomonadota</taxon>
        <taxon>Gammaproteobacteria</taxon>
        <taxon>Vibrionales</taxon>
        <taxon>Vibrionaceae</taxon>
        <taxon>Vibrio</taxon>
    </lineage>
</organism>
<protein>
    <submittedName>
        <fullName evidence="1">Uncharacterized protein</fullName>
    </submittedName>
</protein>
<proteinExistence type="predicted"/>
<dbReference type="Proteomes" id="UP001163036">
    <property type="component" value="Plasmid pVP-16-VB00198-1"/>
</dbReference>
<evidence type="ECO:0000313" key="2">
    <source>
        <dbReference type="Proteomes" id="UP001163036"/>
    </source>
</evidence>
<dbReference type="EMBL" id="CP097357">
    <property type="protein sequence ID" value="UYV30447.1"/>
    <property type="molecule type" value="Genomic_DNA"/>
</dbReference>
<geneLocation type="plasmid" evidence="1 2">
    <name>pVP-16-VB00198-1</name>
</geneLocation>
<name>A0A8H9N9L2_VIBPH</name>
<accession>A0A8H9N9L2</accession>
<sequence>MNKEISNNLQFTNDEVKKILVPNSDINPFPLLTTRNMRKLLAGFVPPAFSESVELIDPKADPSFYDRLFLIKELYEKRTPYKAWYIRLKKGEMLPRGRRFRSIHNKFKSVKN</sequence>
<reference evidence="1" key="1">
    <citation type="submission" date="2022-05" db="EMBL/GenBank/DDBJ databases">
        <title>Megaplasmid of Vibrio parahaemolyticus.</title>
        <authorList>
            <person name="Strauch E."/>
            <person name="Borowiak M."/>
        </authorList>
    </citation>
    <scope>NUCLEOTIDE SEQUENCE</scope>
    <source>
        <strain evidence="1">16-VB00198</strain>
        <plasmid evidence="1">pVP-16-VB00198-1</plasmid>
    </source>
</reference>